<evidence type="ECO:0000256" key="2">
    <source>
        <dbReference type="ARBA" id="ARBA00005254"/>
    </source>
</evidence>
<keyword evidence="3" id="KW-0276">Fatty acid metabolism</keyword>
<dbReference type="EMBL" id="LQPR01000007">
    <property type="protein sequence ID" value="ORW74629.1"/>
    <property type="molecule type" value="Genomic_DNA"/>
</dbReference>
<evidence type="ECO:0000313" key="10">
    <source>
        <dbReference type="Proteomes" id="UP000193387"/>
    </source>
</evidence>
<evidence type="ECO:0000313" key="9">
    <source>
        <dbReference type="EMBL" id="ORW74629.1"/>
    </source>
</evidence>
<dbReference type="AlphaFoldDB" id="A0AAJ3TXT0"/>
<dbReference type="InterPro" id="IPR018376">
    <property type="entry name" value="Enoyl-CoA_hyd/isom_CS"/>
</dbReference>
<dbReference type="GO" id="GO:0004300">
    <property type="term" value="F:enoyl-CoA hydratase activity"/>
    <property type="evidence" value="ECO:0007669"/>
    <property type="project" value="UniProtKB-EC"/>
</dbReference>
<dbReference type="Gene3D" id="3.90.226.10">
    <property type="entry name" value="2-enoyl-CoA Hydratase, Chain A, domain 1"/>
    <property type="match status" value="1"/>
</dbReference>
<evidence type="ECO:0000256" key="1">
    <source>
        <dbReference type="ARBA" id="ARBA00002994"/>
    </source>
</evidence>
<dbReference type="PROSITE" id="PS00166">
    <property type="entry name" value="ENOYL_COA_HYDRATASE"/>
    <property type="match status" value="1"/>
</dbReference>
<evidence type="ECO:0000256" key="4">
    <source>
        <dbReference type="ARBA" id="ARBA00023098"/>
    </source>
</evidence>
<dbReference type="CDD" id="cd06558">
    <property type="entry name" value="crotonase-like"/>
    <property type="match status" value="1"/>
</dbReference>
<evidence type="ECO:0000256" key="7">
    <source>
        <dbReference type="ARBA" id="ARBA00023717"/>
    </source>
</evidence>
<comment type="catalytic activity">
    <reaction evidence="6">
        <text>a (3S)-3-hydroxyacyl-CoA = a (2E)-enoyl-CoA + H2O</text>
        <dbReference type="Rhea" id="RHEA:16105"/>
        <dbReference type="ChEBI" id="CHEBI:15377"/>
        <dbReference type="ChEBI" id="CHEBI:57318"/>
        <dbReference type="ChEBI" id="CHEBI:58856"/>
        <dbReference type="EC" id="4.2.1.17"/>
    </reaction>
</comment>
<dbReference type="SUPFAM" id="SSF52096">
    <property type="entry name" value="ClpP/crotonase"/>
    <property type="match status" value="1"/>
</dbReference>
<evidence type="ECO:0000256" key="6">
    <source>
        <dbReference type="ARBA" id="ARBA00023709"/>
    </source>
</evidence>
<protein>
    <recommendedName>
        <fullName evidence="11">Enoyl-CoA hydratase</fullName>
    </recommendedName>
</protein>
<dbReference type="Proteomes" id="UP000193387">
    <property type="component" value="Unassembled WGS sequence"/>
</dbReference>
<comment type="similarity">
    <text evidence="2 8">Belongs to the enoyl-CoA hydratase/isomerase family.</text>
</comment>
<reference evidence="9 10" key="1">
    <citation type="submission" date="2016-01" db="EMBL/GenBank/DDBJ databases">
        <title>The new phylogeny of the genus Mycobacterium.</title>
        <authorList>
            <person name="Tarcisio F."/>
            <person name="Conor M."/>
            <person name="Antonella G."/>
            <person name="Elisabetta G."/>
            <person name="Giulia F.S."/>
            <person name="Sara T."/>
            <person name="Anna F."/>
            <person name="Clotilde B."/>
            <person name="Roberto B."/>
            <person name="Veronica D.S."/>
            <person name="Fabio R."/>
            <person name="Monica P."/>
            <person name="Olivier J."/>
            <person name="Enrico T."/>
            <person name="Nicola S."/>
        </authorList>
    </citation>
    <scope>NUCLEOTIDE SEQUENCE [LARGE SCALE GENOMIC DNA]</scope>
    <source>
        <strain evidence="9 10">DSM 44616</strain>
    </source>
</reference>
<accession>A0AAJ3TXT0</accession>
<dbReference type="InterPro" id="IPR001753">
    <property type="entry name" value="Enoyl-CoA_hydra/iso"/>
</dbReference>
<organism evidence="9 10">
    <name type="scientific">Mycobacterium saskatchewanense</name>
    <dbReference type="NCBI Taxonomy" id="220927"/>
    <lineage>
        <taxon>Bacteria</taxon>
        <taxon>Bacillati</taxon>
        <taxon>Actinomycetota</taxon>
        <taxon>Actinomycetes</taxon>
        <taxon>Mycobacteriales</taxon>
        <taxon>Mycobacteriaceae</taxon>
        <taxon>Mycobacterium</taxon>
        <taxon>Mycobacterium simiae complex</taxon>
    </lineage>
</organism>
<name>A0AAJ3TXT0_9MYCO</name>
<comment type="function">
    <text evidence="1">Could possibly oxidize fatty acids using specific components.</text>
</comment>
<gene>
    <name evidence="9" type="ORF">AWC23_04385</name>
</gene>
<comment type="catalytic activity">
    <reaction evidence="7">
        <text>a 4-saturated-(3S)-3-hydroxyacyl-CoA = a (3E)-enoyl-CoA + H2O</text>
        <dbReference type="Rhea" id="RHEA:20724"/>
        <dbReference type="ChEBI" id="CHEBI:15377"/>
        <dbReference type="ChEBI" id="CHEBI:58521"/>
        <dbReference type="ChEBI" id="CHEBI:137480"/>
        <dbReference type="EC" id="4.2.1.17"/>
    </reaction>
</comment>
<dbReference type="PANTHER" id="PTHR11941">
    <property type="entry name" value="ENOYL-COA HYDRATASE-RELATED"/>
    <property type="match status" value="1"/>
</dbReference>
<keyword evidence="10" id="KW-1185">Reference proteome</keyword>
<evidence type="ECO:0000256" key="5">
    <source>
        <dbReference type="ARBA" id="ARBA00023239"/>
    </source>
</evidence>
<comment type="caution">
    <text evidence="9">The sequence shown here is derived from an EMBL/GenBank/DDBJ whole genome shotgun (WGS) entry which is preliminary data.</text>
</comment>
<evidence type="ECO:0000256" key="3">
    <source>
        <dbReference type="ARBA" id="ARBA00022832"/>
    </source>
</evidence>
<sequence>MVRADDILIVTLNRPSVRNALNTALAHRLLDAVNQAKYDDTIAAIVITGAPPAFCAGGDLADIPAGADAATLAARHRAFVELAHAVTSSPKPVVAAVNGAAVGAGASLALACDYIVMADTAVLRLSFLSVGLPPDLLSISLLRNRAGSTVAANILYSAGPVDADDAVHQQLANETAAGTDVVATAISAARRLGALPPFAFATTKSLLRHATTLGDILVDIEPLAVGAAAASHEFLGATTRYRR</sequence>
<dbReference type="InterPro" id="IPR029045">
    <property type="entry name" value="ClpP/crotonase-like_dom_sf"/>
</dbReference>
<keyword evidence="4" id="KW-0443">Lipid metabolism</keyword>
<dbReference type="PANTHER" id="PTHR11941:SF169">
    <property type="entry name" value="(7AS)-7A-METHYL-1,5-DIOXO-2,3,5,6,7,7A-HEXAHYDRO-1H-INDENE-CARBOXYL-COA HYDROLASE"/>
    <property type="match status" value="1"/>
</dbReference>
<evidence type="ECO:0000256" key="8">
    <source>
        <dbReference type="RuleBase" id="RU003707"/>
    </source>
</evidence>
<dbReference type="GO" id="GO:0006635">
    <property type="term" value="P:fatty acid beta-oxidation"/>
    <property type="evidence" value="ECO:0007669"/>
    <property type="project" value="TreeGrafter"/>
</dbReference>
<dbReference type="Pfam" id="PF00378">
    <property type="entry name" value="ECH_1"/>
    <property type="match status" value="1"/>
</dbReference>
<evidence type="ECO:0008006" key="11">
    <source>
        <dbReference type="Google" id="ProtNLM"/>
    </source>
</evidence>
<proteinExistence type="inferred from homology"/>
<keyword evidence="5" id="KW-0456">Lyase</keyword>